<evidence type="ECO:0000313" key="3">
    <source>
        <dbReference type="Proteomes" id="UP000265618"/>
    </source>
</evidence>
<accession>A0A9K3CX36</accession>
<feature type="compositionally biased region" description="Basic and acidic residues" evidence="1">
    <location>
        <begin position="207"/>
        <end position="216"/>
    </location>
</feature>
<reference evidence="2 3" key="1">
    <citation type="journal article" date="2018" name="PLoS ONE">
        <title>The draft genome of Kipferlia bialata reveals reductive genome evolution in fornicate parasites.</title>
        <authorList>
            <person name="Tanifuji G."/>
            <person name="Takabayashi S."/>
            <person name="Kume K."/>
            <person name="Takagi M."/>
            <person name="Nakayama T."/>
            <person name="Kamikawa R."/>
            <person name="Inagaki Y."/>
            <person name="Hashimoto T."/>
        </authorList>
    </citation>
    <scope>NUCLEOTIDE SEQUENCE [LARGE SCALE GENOMIC DNA]</scope>
    <source>
        <strain evidence="2">NY0173</strain>
    </source>
</reference>
<dbReference type="EMBL" id="BDIP01001529">
    <property type="protein sequence ID" value="GIQ84587.1"/>
    <property type="molecule type" value="Genomic_DNA"/>
</dbReference>
<dbReference type="Proteomes" id="UP000265618">
    <property type="component" value="Unassembled WGS sequence"/>
</dbReference>
<protein>
    <submittedName>
        <fullName evidence="2">Uncharacterized protein</fullName>
    </submittedName>
</protein>
<comment type="caution">
    <text evidence="2">The sequence shown here is derived from an EMBL/GenBank/DDBJ whole genome shotgun (WGS) entry which is preliminary data.</text>
</comment>
<feature type="compositionally biased region" description="Basic and acidic residues" evidence="1">
    <location>
        <begin position="113"/>
        <end position="124"/>
    </location>
</feature>
<feature type="compositionally biased region" description="Basic and acidic residues" evidence="1">
    <location>
        <begin position="259"/>
        <end position="301"/>
    </location>
</feature>
<feature type="compositionally biased region" description="Polar residues" evidence="1">
    <location>
        <begin position="369"/>
        <end position="379"/>
    </location>
</feature>
<dbReference type="AlphaFoldDB" id="A0A9K3CX36"/>
<feature type="compositionally biased region" description="Low complexity" evidence="1">
    <location>
        <begin position="402"/>
        <end position="413"/>
    </location>
</feature>
<organism evidence="2 3">
    <name type="scientific">Kipferlia bialata</name>
    <dbReference type="NCBI Taxonomy" id="797122"/>
    <lineage>
        <taxon>Eukaryota</taxon>
        <taxon>Metamonada</taxon>
        <taxon>Carpediemonas-like organisms</taxon>
        <taxon>Kipferlia</taxon>
    </lineage>
</organism>
<sequence>MSATTNLMSARGPGERERQYSRQNGRRQRVVPKERVRVVDRPLVSVLEERERERPGRERERQRVKVLDVSVKAKPARRWNTASNPSAYLSASAALRQEILLGTTSLLGASVPPEREDDRERESDGDAPSFAQTTRPRSGRYGNTHFASPRTPRLQQERESQRERVRERERERTNARSPLSRSVSPSPPLPTLPMPRYAVPTPPKGKKGGERERESYGDSSDSGWGWDGETDRERERERDKGERGSARQGYSSPRMRNIVGERRREREREKEDAKRRRESIGSARGRERERLIDLERERESKGQPVKTVEPCVVAAAETRRPSIVQGPTESERDRQLADAARRRRDSESELKRYAAEASKPPPPIEYKQMTMTRQRSNTHLLHPTPVGANATSVIKDTILASSASSPAMGSSASRTPRRLQNARRTASKPQLSRNTIGDSNTGAQGSRSPRAEPSPRPPRQRSSLYGNSRHHRSMRGGGMSVFMPLALNDMGIETVE</sequence>
<feature type="compositionally biased region" description="Basic and acidic residues" evidence="1">
    <location>
        <begin position="155"/>
        <end position="174"/>
    </location>
</feature>
<name>A0A9K3CX36_9EUKA</name>
<gene>
    <name evidence="2" type="ORF">KIPB_006109</name>
</gene>
<feature type="compositionally biased region" description="Basic and acidic residues" evidence="1">
    <location>
        <begin position="329"/>
        <end position="354"/>
    </location>
</feature>
<feature type="compositionally biased region" description="Polar residues" evidence="1">
    <location>
        <begin position="422"/>
        <end position="445"/>
    </location>
</feature>
<feature type="compositionally biased region" description="Basic and acidic residues" evidence="1">
    <location>
        <begin position="229"/>
        <end position="245"/>
    </location>
</feature>
<feature type="region of interest" description="Disordered" evidence="1">
    <location>
        <begin position="104"/>
        <end position="388"/>
    </location>
</feature>
<feature type="region of interest" description="Disordered" evidence="1">
    <location>
        <begin position="1"/>
        <end position="33"/>
    </location>
</feature>
<evidence type="ECO:0000256" key="1">
    <source>
        <dbReference type="SAM" id="MobiDB-lite"/>
    </source>
</evidence>
<evidence type="ECO:0000313" key="2">
    <source>
        <dbReference type="EMBL" id="GIQ84587.1"/>
    </source>
</evidence>
<feature type="region of interest" description="Disordered" evidence="1">
    <location>
        <begin position="402"/>
        <end position="479"/>
    </location>
</feature>
<proteinExistence type="predicted"/>
<keyword evidence="3" id="KW-1185">Reference proteome</keyword>